<name>A0A934SZW5_9BURK</name>
<sequence length="187" mass="20757">MKSRSRNERGLALLALLLGLALLGIGLLREAQSWSLLRQREAERELLWVGEQYRKAIERYYWATPGAAKAFPTRLEDLLEDRRGLVPQHHLRRLYRDPINGGEFTSVQSGLDIIGVASASSGRPFKRTGFDAPGFDDKDSYAEWQFVFRPPPRARATAPAQHSPPRAPLAGAAPSTHSTPFSLGAKP</sequence>
<dbReference type="RefSeq" id="WP_200592624.1">
    <property type="nucleotide sequence ID" value="NZ_JAEPBG010000005.1"/>
</dbReference>
<proteinExistence type="predicted"/>
<keyword evidence="3" id="KW-1185">Reference proteome</keyword>
<protein>
    <submittedName>
        <fullName evidence="2">Type II secretion system protein</fullName>
    </submittedName>
</protein>
<evidence type="ECO:0000313" key="2">
    <source>
        <dbReference type="EMBL" id="MBK4735824.1"/>
    </source>
</evidence>
<feature type="region of interest" description="Disordered" evidence="1">
    <location>
        <begin position="152"/>
        <end position="187"/>
    </location>
</feature>
<evidence type="ECO:0000313" key="3">
    <source>
        <dbReference type="Proteomes" id="UP000622890"/>
    </source>
</evidence>
<comment type="caution">
    <text evidence="2">The sequence shown here is derived from an EMBL/GenBank/DDBJ whole genome shotgun (WGS) entry which is preliminary data.</text>
</comment>
<dbReference type="AlphaFoldDB" id="A0A934SZW5"/>
<reference evidence="2" key="1">
    <citation type="submission" date="2021-01" db="EMBL/GenBank/DDBJ databases">
        <title>Genome sequence of strain Noviherbaspirillum sp. DKR-6.</title>
        <authorList>
            <person name="Chaudhary D.K."/>
        </authorList>
    </citation>
    <scope>NUCLEOTIDE SEQUENCE</scope>
    <source>
        <strain evidence="2">DKR-6</strain>
    </source>
</reference>
<dbReference type="Proteomes" id="UP000622890">
    <property type="component" value="Unassembled WGS sequence"/>
</dbReference>
<organism evidence="2 3">
    <name type="scientific">Noviherbaspirillum pedocola</name>
    <dbReference type="NCBI Taxonomy" id="2801341"/>
    <lineage>
        <taxon>Bacteria</taxon>
        <taxon>Pseudomonadati</taxon>
        <taxon>Pseudomonadota</taxon>
        <taxon>Betaproteobacteria</taxon>
        <taxon>Burkholderiales</taxon>
        <taxon>Oxalobacteraceae</taxon>
        <taxon>Noviherbaspirillum</taxon>
    </lineage>
</organism>
<accession>A0A934SZW5</accession>
<dbReference type="EMBL" id="JAEPBG010000005">
    <property type="protein sequence ID" value="MBK4735824.1"/>
    <property type="molecule type" value="Genomic_DNA"/>
</dbReference>
<evidence type="ECO:0000256" key="1">
    <source>
        <dbReference type="SAM" id="MobiDB-lite"/>
    </source>
</evidence>
<gene>
    <name evidence="2" type="ORF">JJB74_14480</name>
</gene>